<evidence type="ECO:0000256" key="1">
    <source>
        <dbReference type="SAM" id="Phobius"/>
    </source>
</evidence>
<sequence length="189" mass="21483">MSRMMKMGTGTLRVILWFASILIWFSIFVPIEYLVNYFSGETTNYILHSDDFMMPIKTHVASTNAIASFPSGLYTTLMIIGYIMMLVGVFITIQAVSAIVRHIQEQDYFSTENSQQMNRIVKGQIWILGSSLLMACANQLTVSWLYRISQFGLGWDNLLSAFVDLIIFALIAMIYTRAVNMKTESDLTI</sequence>
<dbReference type="RefSeq" id="WP_047673345.1">
    <property type="nucleotide sequence ID" value="NZ_CM002918.1"/>
</dbReference>
<keyword evidence="1" id="KW-1133">Transmembrane helix</keyword>
<feature type="transmembrane region" description="Helical" evidence="1">
    <location>
        <begin position="125"/>
        <end position="146"/>
    </location>
</feature>
<feature type="transmembrane region" description="Helical" evidence="1">
    <location>
        <begin position="79"/>
        <end position="100"/>
    </location>
</feature>
<dbReference type="AlphaFoldDB" id="A0AAW3FN29"/>
<proteinExistence type="predicted"/>
<evidence type="ECO:0000313" key="2">
    <source>
        <dbReference type="EMBL" id="KGH42787.1"/>
    </source>
</evidence>
<dbReference type="Pfam" id="PF11188">
    <property type="entry name" value="DUF2975"/>
    <property type="match status" value="1"/>
</dbReference>
<comment type="caution">
    <text evidence="2">The sequence shown here is derived from an EMBL/GenBank/DDBJ whole genome shotgun (WGS) entry which is preliminary data.</text>
</comment>
<reference evidence="2 3" key="1">
    <citation type="journal article" date="2014" name="Genome Announc.">
        <title>Draft Genome Sequence of Lactobacillus plantarum CMPG5300, a Human Vaginal Isolate.</title>
        <authorList>
            <person name="Malik S."/>
            <person name="Siezen R.J."/>
            <person name="Renckens B."/>
            <person name="Vaneechoutte M."/>
            <person name="Vanderleyden J."/>
            <person name="Lebeer S."/>
        </authorList>
    </citation>
    <scope>NUCLEOTIDE SEQUENCE [LARGE SCALE GENOMIC DNA]</scope>
    <source>
        <strain evidence="2 3">CMPG5300</strain>
    </source>
</reference>
<keyword evidence="1" id="KW-0472">Membrane</keyword>
<dbReference type="InterPro" id="IPR021354">
    <property type="entry name" value="DUF2975"/>
</dbReference>
<evidence type="ECO:0000313" key="3">
    <source>
        <dbReference type="Proteomes" id="UP000029801"/>
    </source>
</evidence>
<feature type="transmembrane region" description="Helical" evidence="1">
    <location>
        <begin position="158"/>
        <end position="175"/>
    </location>
</feature>
<keyword evidence="1" id="KW-0812">Transmembrane</keyword>
<feature type="transmembrane region" description="Helical" evidence="1">
    <location>
        <begin position="12"/>
        <end position="31"/>
    </location>
</feature>
<dbReference type="EMBL" id="AXZV01000009">
    <property type="protein sequence ID" value="KGH42787.1"/>
    <property type="molecule type" value="Genomic_DNA"/>
</dbReference>
<protein>
    <submittedName>
        <fullName evidence="2">Membrane protein</fullName>
    </submittedName>
</protein>
<name>A0AAW3FN29_LACPN</name>
<dbReference type="Proteomes" id="UP000029801">
    <property type="component" value="Chromosome"/>
</dbReference>
<gene>
    <name evidence="2" type="ORF">CMPG5300_1238</name>
</gene>
<organism evidence="2 3">
    <name type="scientific">Lactiplantibacillus plantarum CMPG5300</name>
    <dbReference type="NCBI Taxonomy" id="1304889"/>
    <lineage>
        <taxon>Bacteria</taxon>
        <taxon>Bacillati</taxon>
        <taxon>Bacillota</taxon>
        <taxon>Bacilli</taxon>
        <taxon>Lactobacillales</taxon>
        <taxon>Lactobacillaceae</taxon>
        <taxon>Lactiplantibacillus</taxon>
    </lineage>
</organism>
<accession>A0AAW3FN29</accession>